<dbReference type="CDD" id="cd00158">
    <property type="entry name" value="RHOD"/>
    <property type="match status" value="1"/>
</dbReference>
<proteinExistence type="predicted"/>
<evidence type="ECO:0000256" key="1">
    <source>
        <dbReference type="SAM" id="SignalP"/>
    </source>
</evidence>
<dbReference type="EMBL" id="FNFD01000023">
    <property type="protein sequence ID" value="SDL54856.1"/>
    <property type="molecule type" value="Genomic_DNA"/>
</dbReference>
<dbReference type="InterPro" id="IPR036873">
    <property type="entry name" value="Rhodanese-like_dom_sf"/>
</dbReference>
<dbReference type="InterPro" id="IPR001763">
    <property type="entry name" value="Rhodanese-like_dom"/>
</dbReference>
<dbReference type="OrthoDB" id="9789585at2"/>
<sequence length="121" mass="12949">MPPIFLALSFFSVAATAAEVDQQAAVAALEKPQAVLIGIDTRETFADSALPDTRHLSLEDVTTKVPEVAPDKNTPIVLYAASARRSSIAQDSLTALGYRQVINGGSYYGLKKALQQDEVQN</sequence>
<evidence type="ECO:0000259" key="2">
    <source>
        <dbReference type="PROSITE" id="PS50206"/>
    </source>
</evidence>
<keyword evidence="4" id="KW-1185">Reference proteome</keyword>
<feature type="domain" description="Rhodanese" evidence="2">
    <location>
        <begin position="30"/>
        <end position="119"/>
    </location>
</feature>
<dbReference type="AlphaFoldDB" id="A0A1G9KZ56"/>
<dbReference type="RefSeq" id="WP_084339144.1">
    <property type="nucleotide sequence ID" value="NZ_CBKZNZ010000009.1"/>
</dbReference>
<name>A0A1G9KZ56_9PSED</name>
<dbReference type="Gene3D" id="3.40.250.10">
    <property type="entry name" value="Rhodanese-like domain"/>
    <property type="match status" value="1"/>
</dbReference>
<dbReference type="STRING" id="137658.SAMN05216186_12368"/>
<keyword evidence="1" id="KW-0732">Signal</keyword>
<reference evidence="3 4" key="1">
    <citation type="submission" date="2016-10" db="EMBL/GenBank/DDBJ databases">
        <authorList>
            <person name="de Groot N.N."/>
        </authorList>
    </citation>
    <scope>NUCLEOTIDE SEQUENCE [LARGE SCALE GENOMIC DNA]</scope>
    <source>
        <strain evidence="3 4">JCM 21544</strain>
    </source>
</reference>
<dbReference type="Pfam" id="PF00581">
    <property type="entry name" value="Rhodanese"/>
    <property type="match status" value="1"/>
</dbReference>
<organism evidence="3 4">
    <name type="scientific">Pseudomonas indica</name>
    <dbReference type="NCBI Taxonomy" id="137658"/>
    <lineage>
        <taxon>Bacteria</taxon>
        <taxon>Pseudomonadati</taxon>
        <taxon>Pseudomonadota</taxon>
        <taxon>Gammaproteobacteria</taxon>
        <taxon>Pseudomonadales</taxon>
        <taxon>Pseudomonadaceae</taxon>
        <taxon>Pseudomonas</taxon>
    </lineage>
</organism>
<protein>
    <submittedName>
        <fullName evidence="3">Phage shock protein E</fullName>
    </submittedName>
</protein>
<dbReference type="PROSITE" id="PS50206">
    <property type="entry name" value="RHODANESE_3"/>
    <property type="match status" value="1"/>
</dbReference>
<dbReference type="SUPFAM" id="SSF52821">
    <property type="entry name" value="Rhodanese/Cell cycle control phosphatase"/>
    <property type="match status" value="1"/>
</dbReference>
<gene>
    <name evidence="3" type="ORF">SAMN05216186_12368</name>
</gene>
<feature type="chain" id="PRO_5011632634" evidence="1">
    <location>
        <begin position="18"/>
        <end position="121"/>
    </location>
</feature>
<dbReference type="Proteomes" id="UP000198706">
    <property type="component" value="Unassembled WGS sequence"/>
</dbReference>
<evidence type="ECO:0000313" key="3">
    <source>
        <dbReference type="EMBL" id="SDL54856.1"/>
    </source>
</evidence>
<accession>A0A1G9KZ56</accession>
<evidence type="ECO:0000313" key="4">
    <source>
        <dbReference type="Proteomes" id="UP000198706"/>
    </source>
</evidence>
<feature type="signal peptide" evidence="1">
    <location>
        <begin position="1"/>
        <end position="17"/>
    </location>
</feature>